<dbReference type="GO" id="GO:0009306">
    <property type="term" value="P:protein secretion"/>
    <property type="evidence" value="ECO:0007669"/>
    <property type="project" value="InterPro"/>
</dbReference>
<dbReference type="PANTHER" id="PTHR38831">
    <property type="entry name" value="TYPE II SECRETION SYSTEM PROTEIN K"/>
    <property type="match status" value="1"/>
</dbReference>
<dbReference type="PANTHER" id="PTHR38831:SF2">
    <property type="entry name" value="TYPE II SECRETION SYSTEM PROTEIN K"/>
    <property type="match status" value="1"/>
</dbReference>
<sequence>MKRLLPKHPGTGLRNQNGFALLLSLLIVVLLVIIIFEADYQIRADLRAAGNFRDDLKAEYLARSGISAGEALLKDDAKNSAAYDGVDEFWAAAIPEYPLGDGLLSGFIVDEERKININKLVNQSTGKVIQKRQDQLMRLFELLEINPDLTDAIVDW</sequence>
<proteinExistence type="predicted"/>
<keyword evidence="1" id="KW-0812">Transmembrane</keyword>
<evidence type="ECO:0000313" key="2">
    <source>
        <dbReference type="EMBL" id="VAX26335.1"/>
    </source>
</evidence>
<dbReference type="Gene3D" id="3.30.1300.30">
    <property type="entry name" value="GSPII I/J protein-like"/>
    <property type="match status" value="1"/>
</dbReference>
<dbReference type="InterPro" id="IPR005628">
    <property type="entry name" value="GspK"/>
</dbReference>
<reference evidence="2" key="1">
    <citation type="submission" date="2018-06" db="EMBL/GenBank/DDBJ databases">
        <authorList>
            <person name="Zhirakovskaya E."/>
        </authorList>
    </citation>
    <scope>NUCLEOTIDE SEQUENCE</scope>
</reference>
<keyword evidence="1" id="KW-1133">Transmembrane helix</keyword>
<evidence type="ECO:0008006" key="3">
    <source>
        <dbReference type="Google" id="ProtNLM"/>
    </source>
</evidence>
<accession>A0A3B1D3R9</accession>
<feature type="non-terminal residue" evidence="2">
    <location>
        <position position="156"/>
    </location>
</feature>
<keyword evidence="1" id="KW-0472">Membrane</keyword>
<dbReference type="GO" id="GO:0016020">
    <property type="term" value="C:membrane"/>
    <property type="evidence" value="ECO:0007669"/>
    <property type="project" value="InterPro"/>
</dbReference>
<protein>
    <recommendedName>
        <fullName evidence="3">General secretion pathway protein K</fullName>
    </recommendedName>
</protein>
<evidence type="ECO:0000256" key="1">
    <source>
        <dbReference type="SAM" id="Phobius"/>
    </source>
</evidence>
<gene>
    <name evidence="2" type="ORF">MNBD_NITROSPIRAE01-1108</name>
</gene>
<dbReference type="EMBL" id="UOGF01000008">
    <property type="protein sequence ID" value="VAX26335.1"/>
    <property type="molecule type" value="Genomic_DNA"/>
</dbReference>
<organism evidence="2">
    <name type="scientific">hydrothermal vent metagenome</name>
    <dbReference type="NCBI Taxonomy" id="652676"/>
    <lineage>
        <taxon>unclassified sequences</taxon>
        <taxon>metagenomes</taxon>
        <taxon>ecological metagenomes</taxon>
    </lineage>
</organism>
<name>A0A3B1D3R9_9ZZZZ</name>
<feature type="transmembrane region" description="Helical" evidence="1">
    <location>
        <begin position="20"/>
        <end position="38"/>
    </location>
</feature>
<dbReference type="AlphaFoldDB" id="A0A3B1D3R9"/>